<dbReference type="AlphaFoldDB" id="X1P1W3"/>
<dbReference type="InterPro" id="IPR036388">
    <property type="entry name" value="WH-like_DNA-bd_sf"/>
</dbReference>
<gene>
    <name evidence="1" type="ORF">S06H3_27943</name>
</gene>
<name>X1P1W3_9ZZZZ</name>
<reference evidence="1" key="1">
    <citation type="journal article" date="2014" name="Front. Microbiol.">
        <title>High frequency of phylogenetically diverse reductive dehalogenase-homologous genes in deep subseafloor sedimentary metagenomes.</title>
        <authorList>
            <person name="Kawai M."/>
            <person name="Futagami T."/>
            <person name="Toyoda A."/>
            <person name="Takaki Y."/>
            <person name="Nishi S."/>
            <person name="Hori S."/>
            <person name="Arai W."/>
            <person name="Tsubouchi T."/>
            <person name="Morono Y."/>
            <person name="Uchiyama I."/>
            <person name="Ito T."/>
            <person name="Fujiyama A."/>
            <person name="Inagaki F."/>
            <person name="Takami H."/>
        </authorList>
    </citation>
    <scope>NUCLEOTIDE SEQUENCE</scope>
    <source>
        <strain evidence="1">Expedition CK06-06</strain>
    </source>
</reference>
<comment type="caution">
    <text evidence="1">The sequence shown here is derived from an EMBL/GenBank/DDBJ whole genome shotgun (WGS) entry which is preliminary data.</text>
</comment>
<dbReference type="Gene3D" id="1.10.10.10">
    <property type="entry name" value="Winged helix-like DNA-binding domain superfamily/Winged helix DNA-binding domain"/>
    <property type="match status" value="1"/>
</dbReference>
<dbReference type="InterPro" id="IPR036390">
    <property type="entry name" value="WH_DNA-bd_sf"/>
</dbReference>
<proteinExistence type="predicted"/>
<dbReference type="SUPFAM" id="SSF46785">
    <property type="entry name" value="Winged helix' DNA-binding domain"/>
    <property type="match status" value="1"/>
</dbReference>
<dbReference type="EMBL" id="BARV01016259">
    <property type="protein sequence ID" value="GAI24904.1"/>
    <property type="molecule type" value="Genomic_DNA"/>
</dbReference>
<evidence type="ECO:0000313" key="1">
    <source>
        <dbReference type="EMBL" id="GAI24904.1"/>
    </source>
</evidence>
<protein>
    <submittedName>
        <fullName evidence="1">Uncharacterized protein</fullName>
    </submittedName>
</protein>
<organism evidence="1">
    <name type="scientific">marine sediment metagenome</name>
    <dbReference type="NCBI Taxonomy" id="412755"/>
    <lineage>
        <taxon>unclassified sequences</taxon>
        <taxon>metagenomes</taxon>
        <taxon>ecological metagenomes</taxon>
    </lineage>
</organism>
<feature type="non-terminal residue" evidence="1">
    <location>
        <position position="128"/>
    </location>
</feature>
<sequence>MANQTEILVLLSGKEDAASPNSIATETKTGEPTVITYLNRLKKKGYVDGGGKEWYITDAGRKYLESEKTVPVTKEDVGEDELSKFKWYGQLSGVDHDVITAVSELFQNTDMRSMAEVERVLAEMNVPR</sequence>
<accession>X1P1W3</accession>